<evidence type="ECO:0000313" key="2">
    <source>
        <dbReference type="Proteomes" id="UP001057375"/>
    </source>
</evidence>
<proteinExistence type="predicted"/>
<keyword evidence="2" id="KW-1185">Reference proteome</keyword>
<dbReference type="EMBL" id="BQXS01010213">
    <property type="protein sequence ID" value="GKT33327.1"/>
    <property type="molecule type" value="Genomic_DNA"/>
</dbReference>
<organism evidence="1 2">
    <name type="scientific">Aduncisulcus paluster</name>
    <dbReference type="NCBI Taxonomy" id="2918883"/>
    <lineage>
        <taxon>Eukaryota</taxon>
        <taxon>Metamonada</taxon>
        <taxon>Carpediemonas-like organisms</taxon>
        <taxon>Aduncisulcus</taxon>
    </lineage>
</organism>
<evidence type="ECO:0000313" key="1">
    <source>
        <dbReference type="EMBL" id="GKT33327.1"/>
    </source>
</evidence>
<comment type="caution">
    <text evidence="1">The sequence shown here is derived from an EMBL/GenBank/DDBJ whole genome shotgun (WGS) entry which is preliminary data.</text>
</comment>
<dbReference type="Proteomes" id="UP001057375">
    <property type="component" value="Unassembled WGS sequence"/>
</dbReference>
<protein>
    <submittedName>
        <fullName evidence="1">Uncharacterized protein</fullName>
    </submittedName>
</protein>
<accession>A0ABQ5KLF6</accession>
<name>A0ABQ5KLF6_9EUKA</name>
<sequence length="658" mass="75138">MTPQSEAEIHRVSSESPIVRHFPLDPIVALPLIKPDYDPSIRGVLVDLTLKRYISMSLYRLLYTRSPSSLNLITPYNLLQIRKRQALTMKSIIFRENTYYYTPLSSFLYRVLNEKSFFSLLTFSSPFKPNSSKEGEVTAGSKFVEMLALFRKEYDISTVLPRRMSFHSLQDFIQKHKSFGVEPILFISILAFQDGVATCKKGNTALSLKVSVCNICLEERGKHCWWEELALLPEEKGASAVMLGILESEIDQLRKGIWVYGDDGRVLVVGDLQMITADHPERAKIVGTKTNRCQWCNISGPSLLFALPGSSRQHDPFSIRSLSNICPDPLHVFYLGIVEMYQRVIFTILTPKGRERVDNIMKRFGVKVSLSGFYTSAMELRDFLKHLPIALFGTSGFLSGRSRFLLERDRDLSALPPLEAPIRQTRRDEWAHAWVDSILHIRWCDVLAAIGLTNTYMTWALYCTNKKDALLNVRWIQLTRLVMVPLSVHCGKVSVTVPRKVKLHVMCHLPEMIDRHGKLLNGDTQTGERLNKTLLRSVRNLRCVRSRITEASYTLPYISGETRLSSNRITVRFKYWILENDDILFPESLADEVATGKRFTFIERKKISSPIIGDINLFAIYQHEDTSSAHFDDLLEEVSAIEGKEIDSEFDGKLIVCL</sequence>
<reference evidence="1" key="1">
    <citation type="submission" date="2022-03" db="EMBL/GenBank/DDBJ databases">
        <title>Draft genome sequence of Aduncisulcus paluster, a free-living microaerophilic Fornicata.</title>
        <authorList>
            <person name="Yuyama I."/>
            <person name="Kume K."/>
            <person name="Tamura T."/>
            <person name="Inagaki Y."/>
            <person name="Hashimoto T."/>
        </authorList>
    </citation>
    <scope>NUCLEOTIDE SEQUENCE</scope>
    <source>
        <strain evidence="1">NY0171</strain>
    </source>
</reference>
<gene>
    <name evidence="1" type="ORF">ADUPG1_007275</name>
</gene>